<comment type="caution">
    <text evidence="10">The sequence shown here is derived from an EMBL/GenBank/DDBJ whole genome shotgun (WGS) entry which is preliminary data.</text>
</comment>
<keyword evidence="11" id="KW-1185">Reference proteome</keyword>
<evidence type="ECO:0000256" key="5">
    <source>
        <dbReference type="ARBA" id="ARBA00037847"/>
    </source>
</evidence>
<dbReference type="GO" id="GO:0012505">
    <property type="term" value="C:endomembrane system"/>
    <property type="evidence" value="ECO:0007669"/>
    <property type="project" value="UniProtKB-SubCell"/>
</dbReference>
<dbReference type="PANTHER" id="PTHR44653">
    <property type="entry name" value="DNAJ HOMOLOG SUBFAMILY C MEMBER 1"/>
    <property type="match status" value="1"/>
</dbReference>
<feature type="region of interest" description="Disordered" evidence="6">
    <location>
        <begin position="77"/>
        <end position="100"/>
    </location>
</feature>
<evidence type="ECO:0000313" key="10">
    <source>
        <dbReference type="EMBL" id="KAK0389632.1"/>
    </source>
</evidence>
<evidence type="ECO:0000259" key="9">
    <source>
        <dbReference type="PROSITE" id="PS50076"/>
    </source>
</evidence>
<evidence type="ECO:0000256" key="4">
    <source>
        <dbReference type="ARBA" id="ARBA00023136"/>
    </source>
</evidence>
<dbReference type="InterPro" id="IPR052606">
    <property type="entry name" value="DnaJ_domain_protein"/>
</dbReference>
<feature type="domain" description="J" evidence="9">
    <location>
        <begin position="45"/>
        <end position="134"/>
    </location>
</feature>
<feature type="signal peptide" evidence="8">
    <location>
        <begin position="1"/>
        <end position="19"/>
    </location>
</feature>
<dbReference type="InterPro" id="IPR001623">
    <property type="entry name" value="DnaJ_domain"/>
</dbReference>
<comment type="subcellular location">
    <subcellularLocation>
        <location evidence="5">Endomembrane system</location>
        <topology evidence="5">Single-pass membrane protein</topology>
    </subcellularLocation>
</comment>
<dbReference type="AlphaFoldDB" id="A0AA39GLM4"/>
<organism evidence="10 11">
    <name type="scientific">Sarocladium strictum</name>
    <name type="common">Black bundle disease fungus</name>
    <name type="synonym">Acremonium strictum</name>
    <dbReference type="NCBI Taxonomy" id="5046"/>
    <lineage>
        <taxon>Eukaryota</taxon>
        <taxon>Fungi</taxon>
        <taxon>Dikarya</taxon>
        <taxon>Ascomycota</taxon>
        <taxon>Pezizomycotina</taxon>
        <taxon>Sordariomycetes</taxon>
        <taxon>Hypocreomycetidae</taxon>
        <taxon>Hypocreales</taxon>
        <taxon>Sarocladiaceae</taxon>
        <taxon>Sarocladium</taxon>
    </lineage>
</organism>
<dbReference type="SUPFAM" id="SSF46565">
    <property type="entry name" value="Chaperone J-domain"/>
    <property type="match status" value="1"/>
</dbReference>
<evidence type="ECO:0000256" key="8">
    <source>
        <dbReference type="SAM" id="SignalP"/>
    </source>
</evidence>
<keyword evidence="3 7" id="KW-1133">Transmembrane helix</keyword>
<dbReference type="EMBL" id="JAPDFR010000002">
    <property type="protein sequence ID" value="KAK0389632.1"/>
    <property type="molecule type" value="Genomic_DNA"/>
</dbReference>
<feature type="compositionally biased region" description="Basic and acidic residues" evidence="6">
    <location>
        <begin position="230"/>
        <end position="242"/>
    </location>
</feature>
<evidence type="ECO:0000256" key="2">
    <source>
        <dbReference type="ARBA" id="ARBA00022729"/>
    </source>
</evidence>
<dbReference type="Gene3D" id="1.10.287.110">
    <property type="entry name" value="DnaJ domain"/>
    <property type="match status" value="1"/>
</dbReference>
<gene>
    <name evidence="10" type="ORF">NLU13_3207</name>
</gene>
<feature type="chain" id="PRO_5041323742" description="J domain-containing protein" evidence="8">
    <location>
        <begin position="20"/>
        <end position="396"/>
    </location>
</feature>
<dbReference type="InterPro" id="IPR036869">
    <property type="entry name" value="J_dom_sf"/>
</dbReference>
<dbReference type="Pfam" id="PF00226">
    <property type="entry name" value="DnaJ"/>
    <property type="match status" value="1"/>
</dbReference>
<evidence type="ECO:0000256" key="1">
    <source>
        <dbReference type="ARBA" id="ARBA00022692"/>
    </source>
</evidence>
<dbReference type="PRINTS" id="PR00625">
    <property type="entry name" value="JDOMAIN"/>
</dbReference>
<protein>
    <recommendedName>
        <fullName evidence="9">J domain-containing protein</fullName>
    </recommendedName>
</protein>
<feature type="compositionally biased region" description="Acidic residues" evidence="6">
    <location>
        <begin position="339"/>
        <end position="350"/>
    </location>
</feature>
<feature type="compositionally biased region" description="Basic and acidic residues" evidence="6">
    <location>
        <begin position="77"/>
        <end position="86"/>
    </location>
</feature>
<dbReference type="Proteomes" id="UP001175261">
    <property type="component" value="Unassembled WGS sequence"/>
</dbReference>
<evidence type="ECO:0000256" key="6">
    <source>
        <dbReference type="SAM" id="MobiDB-lite"/>
    </source>
</evidence>
<sequence length="396" mass="44633">MKFAHFTLGLLALVSPVAAAWSKEDREIFRIRDEIAAHEADPGATFYQILGITKSASQDDINKAYRQKTRSLHPDKVTQQLRAERTKGKKKGAKGPSQSEINAAVKQASERQARLSLIANILRGEGRERYDHYLANGFPLWKGTDYYYNRYRPGFGTVLVGVFLFVGGAIHYFVLYMSWKRQKEFIERYVKYARDTAWGGNLNIPSPEPEPSTPEDEEDLPQPMNRRERRMRDKENKKESGRPKKAKKVKSSASSGEASAGPTGQKRRVVAENGKILVVDSLGDVYLEEEDKEGNVHEFLLDPNELPQPTVKDTAIVRAPLFLFDQTIGRFIPRKAEEEQLDVADDDSLDEPQRTPSDSAGEDFEMLDKSVDSLGKAKSTGTQKGDKPSKRKGRKK</sequence>
<name>A0AA39GLM4_SARSR</name>
<keyword evidence="2 8" id="KW-0732">Signal</keyword>
<keyword evidence="1 7" id="KW-0812">Transmembrane</keyword>
<accession>A0AA39GLM4</accession>
<dbReference type="SMART" id="SM00271">
    <property type="entry name" value="DnaJ"/>
    <property type="match status" value="1"/>
</dbReference>
<evidence type="ECO:0000256" key="7">
    <source>
        <dbReference type="SAM" id="Phobius"/>
    </source>
</evidence>
<feature type="transmembrane region" description="Helical" evidence="7">
    <location>
        <begin position="158"/>
        <end position="179"/>
    </location>
</feature>
<feature type="compositionally biased region" description="Low complexity" evidence="6">
    <location>
        <begin position="251"/>
        <end position="260"/>
    </location>
</feature>
<keyword evidence="4 7" id="KW-0472">Membrane</keyword>
<feature type="region of interest" description="Disordered" evidence="6">
    <location>
        <begin position="338"/>
        <end position="396"/>
    </location>
</feature>
<dbReference type="PANTHER" id="PTHR44653:SF2">
    <property type="entry name" value="DNAJ HOMOLOG SUBFAMILY C MEMBER 1"/>
    <property type="match status" value="1"/>
</dbReference>
<evidence type="ECO:0000256" key="3">
    <source>
        <dbReference type="ARBA" id="ARBA00022989"/>
    </source>
</evidence>
<proteinExistence type="predicted"/>
<dbReference type="CDD" id="cd06257">
    <property type="entry name" value="DnaJ"/>
    <property type="match status" value="1"/>
</dbReference>
<dbReference type="PROSITE" id="PS50076">
    <property type="entry name" value="DNAJ_2"/>
    <property type="match status" value="1"/>
</dbReference>
<evidence type="ECO:0000313" key="11">
    <source>
        <dbReference type="Proteomes" id="UP001175261"/>
    </source>
</evidence>
<feature type="region of interest" description="Disordered" evidence="6">
    <location>
        <begin position="200"/>
        <end position="267"/>
    </location>
</feature>
<reference evidence="10" key="1">
    <citation type="submission" date="2022-10" db="EMBL/GenBank/DDBJ databases">
        <title>Determination and structural analysis of whole genome sequence of Sarocladium strictum F4-1.</title>
        <authorList>
            <person name="Hu L."/>
            <person name="Jiang Y."/>
        </authorList>
    </citation>
    <scope>NUCLEOTIDE SEQUENCE</scope>
    <source>
        <strain evidence="10">F4-1</strain>
    </source>
</reference>